<comment type="caution">
    <text evidence="1">The sequence shown here is derived from an EMBL/GenBank/DDBJ whole genome shotgun (WGS) entry which is preliminary data.</text>
</comment>
<keyword evidence="2" id="KW-1185">Reference proteome</keyword>
<name>A0ABS2UCW7_9LEPT</name>
<sequence length="160" mass="18462">MKQLDPDLFYDFYSAWRDAPSKHAKGEMMRKASSTFGLSEDAIRRRFEKYNTGSDLSIVVGEKKAKRKSNLNPERMDLRETEAKIIAEIVYSNLSGKNPKPLSMEIALRKARNSLQIQLPWTISTANRWLNKLGIGRHEMQSAEASRIWREPYSNSTHMV</sequence>
<evidence type="ECO:0000313" key="1">
    <source>
        <dbReference type="EMBL" id="MBM9578215.1"/>
    </source>
</evidence>
<gene>
    <name evidence="1" type="ORF">JWG45_13740</name>
</gene>
<organism evidence="1 2">
    <name type="scientific">Leptospira ainlahdjerensis</name>
    <dbReference type="NCBI Taxonomy" id="2810033"/>
    <lineage>
        <taxon>Bacteria</taxon>
        <taxon>Pseudomonadati</taxon>
        <taxon>Spirochaetota</taxon>
        <taxon>Spirochaetia</taxon>
        <taxon>Leptospirales</taxon>
        <taxon>Leptospiraceae</taxon>
        <taxon>Leptospira</taxon>
    </lineage>
</organism>
<proteinExistence type="predicted"/>
<protein>
    <submittedName>
        <fullName evidence="1">Transposase</fullName>
    </submittedName>
</protein>
<feature type="non-terminal residue" evidence="1">
    <location>
        <position position="160"/>
    </location>
</feature>
<evidence type="ECO:0000313" key="2">
    <source>
        <dbReference type="Proteomes" id="UP000724686"/>
    </source>
</evidence>
<accession>A0ABS2UCW7</accession>
<dbReference type="EMBL" id="JAFFPU010000047">
    <property type="protein sequence ID" value="MBM9578215.1"/>
    <property type="molecule type" value="Genomic_DNA"/>
</dbReference>
<reference evidence="1 2" key="1">
    <citation type="submission" date="2021-02" db="EMBL/GenBank/DDBJ databases">
        <title>Leptospira ainlahdjerensis sp. nov., Leptospira ainazelensis sp. nov., Leptospira abararensis sp. nov. and Leptospira chreensis sp. nov., four new species isolated from water sources in Algeria.</title>
        <authorList>
            <person name="Amara Korba A."/>
            <person name="Kainiu M."/>
            <person name="Vincent A.T."/>
            <person name="Mariet J.-F."/>
            <person name="Veyrier F.J."/>
            <person name="Goarant C."/>
            <person name="Picardeau M."/>
        </authorList>
    </citation>
    <scope>NUCLEOTIDE SEQUENCE [LARGE SCALE GENOMIC DNA]</scope>
    <source>
        <strain evidence="1 2">201903070</strain>
    </source>
</reference>
<dbReference type="Proteomes" id="UP000724686">
    <property type="component" value="Unassembled WGS sequence"/>
</dbReference>